<accession>A0ABN3X7W5</accession>
<feature type="transmembrane region" description="Helical" evidence="1">
    <location>
        <begin position="202"/>
        <end position="218"/>
    </location>
</feature>
<feature type="transmembrane region" description="Helical" evidence="1">
    <location>
        <begin position="71"/>
        <end position="91"/>
    </location>
</feature>
<evidence type="ECO:0000256" key="1">
    <source>
        <dbReference type="SAM" id="Phobius"/>
    </source>
</evidence>
<keyword evidence="3" id="KW-1185">Reference proteome</keyword>
<dbReference type="Proteomes" id="UP001500403">
    <property type="component" value="Unassembled WGS sequence"/>
</dbReference>
<name>A0ABN3X7W5_9ACTN</name>
<dbReference type="RefSeq" id="WP_344494992.1">
    <property type="nucleotide sequence ID" value="NZ_BAAAUD010000031.1"/>
</dbReference>
<keyword evidence="1" id="KW-1133">Transmembrane helix</keyword>
<reference evidence="2 3" key="1">
    <citation type="journal article" date="2019" name="Int. J. Syst. Evol. Microbiol.">
        <title>The Global Catalogue of Microorganisms (GCM) 10K type strain sequencing project: providing services to taxonomists for standard genome sequencing and annotation.</title>
        <authorList>
            <consortium name="The Broad Institute Genomics Platform"/>
            <consortium name="The Broad Institute Genome Sequencing Center for Infectious Disease"/>
            <person name="Wu L."/>
            <person name="Ma J."/>
        </authorList>
    </citation>
    <scope>NUCLEOTIDE SEQUENCE [LARGE SCALE GENOMIC DNA]</scope>
    <source>
        <strain evidence="2 3">JCM 9088</strain>
    </source>
</reference>
<proteinExistence type="predicted"/>
<dbReference type="EMBL" id="BAAAUD010000031">
    <property type="protein sequence ID" value="GAA2941613.1"/>
    <property type="molecule type" value="Genomic_DNA"/>
</dbReference>
<feature type="transmembrane region" description="Helical" evidence="1">
    <location>
        <begin position="42"/>
        <end position="65"/>
    </location>
</feature>
<organism evidence="2 3">
    <name type="scientific">Streptomyces enissocaesilis</name>
    <dbReference type="NCBI Taxonomy" id="332589"/>
    <lineage>
        <taxon>Bacteria</taxon>
        <taxon>Bacillati</taxon>
        <taxon>Actinomycetota</taxon>
        <taxon>Actinomycetes</taxon>
        <taxon>Kitasatosporales</taxon>
        <taxon>Streptomycetaceae</taxon>
        <taxon>Streptomyces</taxon>
        <taxon>Streptomyces rochei group</taxon>
    </lineage>
</organism>
<feature type="transmembrane region" description="Helical" evidence="1">
    <location>
        <begin position="6"/>
        <end position="30"/>
    </location>
</feature>
<sequence>MGDAVGQMLASAVGIALSPLPLIAVVLMLATPQGRANGGSFALGWITALAAVVTVAVLAGAGAGASGSGGPAVWTLWTKLVLGVLFLLMAVKQWKSRPRQSRGAEETPRWMRAIDTFTPARAAGLAAALAVANPKNLVLAAGGALSIAGSSAAAGGRATAAVLMVLIASLPALLPLGVHLLGGSASTRILSEWKSWMGEHNAAIMVTLLVVLGAKYTGDAVSGLTG</sequence>
<keyword evidence="1" id="KW-0472">Membrane</keyword>
<evidence type="ECO:0000313" key="3">
    <source>
        <dbReference type="Proteomes" id="UP001500403"/>
    </source>
</evidence>
<dbReference type="Pfam" id="PF11139">
    <property type="entry name" value="SfLAP"/>
    <property type="match status" value="1"/>
</dbReference>
<keyword evidence="1" id="KW-0812">Transmembrane</keyword>
<feature type="transmembrane region" description="Helical" evidence="1">
    <location>
        <begin position="160"/>
        <end position="181"/>
    </location>
</feature>
<dbReference type="InterPro" id="IPR021315">
    <property type="entry name" value="Gap/Sap"/>
</dbReference>
<comment type="caution">
    <text evidence="2">The sequence shown here is derived from an EMBL/GenBank/DDBJ whole genome shotgun (WGS) entry which is preliminary data.</text>
</comment>
<protein>
    <recommendedName>
        <fullName evidence="4">GAP family protein</fullName>
    </recommendedName>
</protein>
<evidence type="ECO:0008006" key="4">
    <source>
        <dbReference type="Google" id="ProtNLM"/>
    </source>
</evidence>
<evidence type="ECO:0000313" key="2">
    <source>
        <dbReference type="EMBL" id="GAA2941613.1"/>
    </source>
</evidence>
<gene>
    <name evidence="2" type="ORF">GCM10010446_28520</name>
</gene>